<proteinExistence type="predicted"/>
<feature type="region of interest" description="Disordered" evidence="1">
    <location>
        <begin position="34"/>
        <end position="85"/>
    </location>
</feature>
<feature type="compositionally biased region" description="Basic and acidic residues" evidence="1">
    <location>
        <begin position="211"/>
        <end position="239"/>
    </location>
</feature>
<feature type="compositionally biased region" description="Basic residues" evidence="1">
    <location>
        <begin position="240"/>
        <end position="262"/>
    </location>
</feature>
<organism evidence="3 4">
    <name type="scientific">Thyridium curvatum</name>
    <dbReference type="NCBI Taxonomy" id="1093900"/>
    <lineage>
        <taxon>Eukaryota</taxon>
        <taxon>Fungi</taxon>
        <taxon>Dikarya</taxon>
        <taxon>Ascomycota</taxon>
        <taxon>Pezizomycotina</taxon>
        <taxon>Sordariomycetes</taxon>
        <taxon>Sordariomycetidae</taxon>
        <taxon>Thyridiales</taxon>
        <taxon>Thyridiaceae</taxon>
        <taxon>Thyridium</taxon>
    </lineage>
</organism>
<name>A0A507AYV0_9PEZI</name>
<dbReference type="AlphaFoldDB" id="A0A507AYV0"/>
<dbReference type="InterPro" id="IPR058348">
    <property type="entry name" value="DUF8035"/>
</dbReference>
<feature type="compositionally biased region" description="Low complexity" evidence="1">
    <location>
        <begin position="263"/>
        <end position="289"/>
    </location>
</feature>
<comment type="caution">
    <text evidence="3">The sequence shown here is derived from an EMBL/GenBank/DDBJ whole genome shotgun (WGS) entry which is preliminary data.</text>
</comment>
<keyword evidence="4" id="KW-1185">Reference proteome</keyword>
<feature type="domain" description="DUF8035" evidence="2">
    <location>
        <begin position="295"/>
        <end position="348"/>
    </location>
</feature>
<feature type="region of interest" description="Disordered" evidence="1">
    <location>
        <begin position="145"/>
        <end position="299"/>
    </location>
</feature>
<feature type="compositionally biased region" description="Pro residues" evidence="1">
    <location>
        <begin position="173"/>
        <end position="189"/>
    </location>
</feature>
<dbReference type="GeneID" id="41968675"/>
<dbReference type="InParanoid" id="A0A507AYV0"/>
<dbReference type="EMBL" id="SKBQ01000005">
    <property type="protein sequence ID" value="TPX10031.1"/>
    <property type="molecule type" value="Genomic_DNA"/>
</dbReference>
<evidence type="ECO:0000313" key="4">
    <source>
        <dbReference type="Proteomes" id="UP000319257"/>
    </source>
</evidence>
<protein>
    <recommendedName>
        <fullName evidence="2">DUF8035 domain-containing protein</fullName>
    </recommendedName>
</protein>
<evidence type="ECO:0000313" key="3">
    <source>
        <dbReference type="EMBL" id="TPX10031.1"/>
    </source>
</evidence>
<dbReference type="RefSeq" id="XP_030991742.1">
    <property type="nucleotide sequence ID" value="XM_031135146.1"/>
</dbReference>
<gene>
    <name evidence="3" type="ORF">E0L32_001228</name>
</gene>
<dbReference type="Proteomes" id="UP000319257">
    <property type="component" value="Unassembled WGS sequence"/>
</dbReference>
<dbReference type="Pfam" id="PF26118">
    <property type="entry name" value="DUF8035"/>
    <property type="match status" value="1"/>
</dbReference>
<feature type="compositionally biased region" description="Basic and acidic residues" evidence="1">
    <location>
        <begin position="190"/>
        <end position="204"/>
    </location>
</feature>
<reference evidence="3 4" key="1">
    <citation type="submission" date="2019-06" db="EMBL/GenBank/DDBJ databases">
        <title>Draft genome sequence of the filamentous fungus Phialemoniopsis curvata isolated from diesel fuel.</title>
        <authorList>
            <person name="Varaljay V.A."/>
            <person name="Lyon W.J."/>
            <person name="Crouch A.L."/>
            <person name="Drake C.E."/>
            <person name="Hollomon J.M."/>
            <person name="Nadeau L.J."/>
            <person name="Nunn H.S."/>
            <person name="Stevenson B.S."/>
            <person name="Bojanowski C.L."/>
            <person name="Crookes-Goodson W.J."/>
        </authorList>
    </citation>
    <scope>NUCLEOTIDE SEQUENCE [LARGE SCALE GENOMIC DNA]</scope>
    <source>
        <strain evidence="3 4">D216</strain>
    </source>
</reference>
<evidence type="ECO:0000259" key="2">
    <source>
        <dbReference type="Pfam" id="PF26118"/>
    </source>
</evidence>
<sequence length="540" mass="62787">MAYRASTGDLSRGERWDRDRFLYERDRDRYGDERVRYEEDDRAYSREPRGLPARFRDLSVSVDNERYDRRPPPPGRPYDDEHAVRDRRYYHDDEPRFVRDRHSPTSSDFDRRVVIEKERVARSPSPRRRPATLLRRQSSLDTFDRRPRYWEHEEEQQQRYGPPARREDFRPPTNVPIPLPRTRALPPPRRFAERDSYEEIRVSDPDYYGDEEFRPYPERIREKEVVRERRRDRSRSRDSHRSHRSGGGHHHHLHHHRGRSHHGTSVTTSTSRSSSTSSSSSSSSGGTTVKSEYPKKGKTRIPARLVSKRALIDLGYPFIEEGNTVVVQKALGQENIDDLLKLSEDYKRSEMELVVARSHAGDIIEERRQEVYMAPPPQPAIQAPPMHQQPPPHFMPVRNPPPPPPPPQNVEFVNNTTIIRDASPARSYTTSTSSYPSAVVVDARPREISEEIPVGPLALVTADREREVVHHHHHGSHSRHRSHSRVGKEIVTAERLSNGELVVFEERVEKIEEPRRGVRIEKDKKGPPPGLMRAMLATLT</sequence>
<dbReference type="OrthoDB" id="5428245at2759"/>
<evidence type="ECO:0000256" key="1">
    <source>
        <dbReference type="SAM" id="MobiDB-lite"/>
    </source>
</evidence>
<accession>A0A507AYV0</accession>
<dbReference type="STRING" id="1093900.A0A507AYV0"/>
<feature type="compositionally biased region" description="Basic and acidic residues" evidence="1">
    <location>
        <begin position="145"/>
        <end position="157"/>
    </location>
</feature>